<dbReference type="InterPro" id="IPR008928">
    <property type="entry name" value="6-hairpin_glycosidase_sf"/>
</dbReference>
<comment type="catalytic activity">
    <reaction evidence="8">
        <text>an N-acyl-D-glucosamine = an N-acyl-D-mannosamine</text>
        <dbReference type="Rhea" id="RHEA:19033"/>
        <dbReference type="ChEBI" id="CHEBI:16062"/>
        <dbReference type="ChEBI" id="CHEBI:17274"/>
        <dbReference type="EC" id="5.1.3.8"/>
    </reaction>
    <physiologicalReaction direction="left-to-right" evidence="8">
        <dbReference type="Rhea" id="RHEA:19034"/>
    </physiologicalReaction>
    <physiologicalReaction direction="right-to-left" evidence="8">
        <dbReference type="Rhea" id="RHEA:19035"/>
    </physiologicalReaction>
</comment>
<evidence type="ECO:0000256" key="2">
    <source>
        <dbReference type="ARBA" id="ARBA00013176"/>
    </source>
</evidence>
<dbReference type="GeneID" id="39989233"/>
<dbReference type="OrthoDB" id="414129at2759"/>
<dbReference type="RefSeq" id="XP_028879246.1">
    <property type="nucleotide sequence ID" value="XM_029029453.1"/>
</dbReference>
<reference evidence="10 11" key="1">
    <citation type="submission" date="2017-03" db="EMBL/GenBank/DDBJ databases">
        <title>An alternative strategy for trypanosome survival in the mammalian bloodstream revealed through genome and transcriptome analysis of the ubiquitous bovine parasite Trypanosoma (Megatrypanum) theileri.</title>
        <authorList>
            <person name="Kelly S."/>
            <person name="Ivens A."/>
            <person name="Mott A."/>
            <person name="O'Neill E."/>
            <person name="Emms D."/>
            <person name="Macleod O."/>
            <person name="Voorheis P."/>
            <person name="Matthews J."/>
            <person name="Matthews K."/>
            <person name="Carrington M."/>
        </authorList>
    </citation>
    <scope>NUCLEOTIDE SEQUENCE [LARGE SCALE GENOMIC DNA]</scope>
    <source>
        <strain evidence="10">Edinburgh</strain>
    </source>
</reference>
<evidence type="ECO:0000256" key="4">
    <source>
        <dbReference type="ARBA" id="ARBA00023235"/>
    </source>
</evidence>
<dbReference type="FunFam" id="1.50.10.10:FF:000021">
    <property type="entry name" value="N-acylglucosamine 2-epimerase"/>
    <property type="match status" value="1"/>
</dbReference>
<dbReference type="InterPro" id="IPR012341">
    <property type="entry name" value="6hp_glycosidase-like_sf"/>
</dbReference>
<evidence type="ECO:0000313" key="10">
    <source>
        <dbReference type="EMBL" id="ORC85180.1"/>
    </source>
</evidence>
<dbReference type="GO" id="GO:0005975">
    <property type="term" value="P:carbohydrate metabolic process"/>
    <property type="evidence" value="ECO:0007669"/>
    <property type="project" value="InterPro"/>
</dbReference>
<comment type="caution">
    <text evidence="10">The sequence shown here is derived from an EMBL/GenBank/DDBJ whole genome shotgun (WGS) entry which is preliminary data.</text>
</comment>
<dbReference type="AlphaFoldDB" id="A0A1X0NM41"/>
<dbReference type="STRING" id="67003.A0A1X0NM41"/>
<evidence type="ECO:0000256" key="7">
    <source>
        <dbReference type="ARBA" id="ARBA00033215"/>
    </source>
</evidence>
<dbReference type="EC" id="5.1.3.8" evidence="2"/>
<name>A0A1X0NM41_9TRYP</name>
<dbReference type="EMBL" id="NBCO01000037">
    <property type="protein sequence ID" value="ORC85180.1"/>
    <property type="molecule type" value="Genomic_DNA"/>
</dbReference>
<evidence type="ECO:0000256" key="6">
    <source>
        <dbReference type="ARBA" id="ARBA00031909"/>
    </source>
</evidence>
<proteinExistence type="inferred from homology"/>
<dbReference type="SUPFAM" id="SSF48208">
    <property type="entry name" value="Six-hairpin glycosidases"/>
    <property type="match status" value="1"/>
</dbReference>
<evidence type="ECO:0000256" key="1">
    <source>
        <dbReference type="ARBA" id="ARBA00008558"/>
    </source>
</evidence>
<dbReference type="GO" id="GO:0050121">
    <property type="term" value="F:N-acylglucosamine 2-epimerase activity"/>
    <property type="evidence" value="ECO:0007669"/>
    <property type="project" value="UniProtKB-EC"/>
</dbReference>
<evidence type="ECO:0000256" key="8">
    <source>
        <dbReference type="ARBA" id="ARBA00034243"/>
    </source>
</evidence>
<sequence length="408" mass="47753">MTVKKETLDSYRQFYHDQLMQDCIPFWMKSDLIDRVNGGYITSVDRTGRSYNNDKSVWFQGRCLWTFSALINRYGNRQECLDAAKIGKDFMEKFCTDDDGRMFFTVTVDGEPLRKRRYMYSESFYVMGMAEYGLATGDKDAIKKAEDRYELMLRLFHTPESDPFKITPKGYAKTRNDRVCAVPMVMLSCAQVLRRCDPAKADYYTKITREMANVIFSFHYKPELHCVLECVGNDGSRIDTPAGRCVNPGHSIENAWFLMNEAIYSKDKELLSKALNILNWSLECGWDETFGGILYFVDVDKRPCEQLEWDMKLWWVHNEALIATLMAYGLTKDEKYFKWFERLHVYAFGHFADKEYGDWYGYLHRDGTVSHTQKGSLWKGPFHHPRCLMNCEELLQQLARGEEIVPIL</sequence>
<comment type="subunit">
    <text evidence="9">Homodimer. Forms a heterodimer with renin and inhibits its activity.</text>
</comment>
<evidence type="ECO:0000256" key="5">
    <source>
        <dbReference type="ARBA" id="ARBA00031608"/>
    </source>
</evidence>
<evidence type="ECO:0000256" key="3">
    <source>
        <dbReference type="ARBA" id="ARBA00014959"/>
    </source>
</evidence>
<dbReference type="VEuPathDB" id="TriTrypDB:TM35_000371530"/>
<dbReference type="InterPro" id="IPR010819">
    <property type="entry name" value="AGE/CE"/>
</dbReference>
<keyword evidence="11" id="KW-1185">Reference proteome</keyword>
<dbReference type="Gene3D" id="1.50.10.10">
    <property type="match status" value="1"/>
</dbReference>
<organism evidence="10 11">
    <name type="scientific">Trypanosoma theileri</name>
    <dbReference type="NCBI Taxonomy" id="67003"/>
    <lineage>
        <taxon>Eukaryota</taxon>
        <taxon>Discoba</taxon>
        <taxon>Euglenozoa</taxon>
        <taxon>Kinetoplastea</taxon>
        <taxon>Metakinetoplastina</taxon>
        <taxon>Trypanosomatida</taxon>
        <taxon>Trypanosomatidae</taxon>
        <taxon>Trypanosoma</taxon>
    </lineage>
</organism>
<protein>
    <recommendedName>
        <fullName evidence="3">N-acylglucosamine 2-epimerase</fullName>
        <ecNumber evidence="2">5.1.3.8</ecNumber>
    </recommendedName>
    <alternativeName>
        <fullName evidence="7">GlcNAc 2-epimerase</fullName>
    </alternativeName>
    <alternativeName>
        <fullName evidence="5">N-acetyl-D-glucosamine 2-epimerase</fullName>
    </alternativeName>
    <alternativeName>
        <fullName evidence="6">Renin-binding protein</fullName>
    </alternativeName>
</protein>
<dbReference type="PANTHER" id="PTHR15108">
    <property type="entry name" value="N-ACYLGLUCOSAMINE-2-EPIMERASE"/>
    <property type="match status" value="1"/>
</dbReference>
<keyword evidence="4" id="KW-0413">Isomerase</keyword>
<comment type="similarity">
    <text evidence="1">Belongs to the N-acylglucosamine 2-epimerase family.</text>
</comment>
<gene>
    <name evidence="10" type="ORF">TM35_000371530</name>
</gene>
<dbReference type="Pfam" id="PF07221">
    <property type="entry name" value="GlcNAc_2-epim"/>
    <property type="match status" value="1"/>
</dbReference>
<evidence type="ECO:0000313" key="11">
    <source>
        <dbReference type="Proteomes" id="UP000192257"/>
    </source>
</evidence>
<dbReference type="Proteomes" id="UP000192257">
    <property type="component" value="Unassembled WGS sequence"/>
</dbReference>
<evidence type="ECO:0000256" key="9">
    <source>
        <dbReference type="ARBA" id="ARBA00046544"/>
    </source>
</evidence>
<accession>A0A1X0NM41</accession>